<feature type="transmembrane region" description="Helical" evidence="8">
    <location>
        <begin position="130"/>
        <end position="150"/>
    </location>
</feature>
<keyword evidence="4" id="KW-0547">Nucleotide-binding</keyword>
<evidence type="ECO:0000256" key="4">
    <source>
        <dbReference type="ARBA" id="ARBA00022741"/>
    </source>
</evidence>
<dbReference type="PROSITE" id="PS00211">
    <property type="entry name" value="ABC_TRANSPORTER_1"/>
    <property type="match status" value="1"/>
</dbReference>
<dbReference type="SUPFAM" id="SSF52540">
    <property type="entry name" value="P-loop containing nucleoside triphosphate hydrolases"/>
    <property type="match status" value="2"/>
</dbReference>
<dbReference type="PANTHER" id="PTHR24223:SF415">
    <property type="entry name" value="FI20190P1"/>
    <property type="match status" value="1"/>
</dbReference>
<dbReference type="InterPro" id="IPR027417">
    <property type="entry name" value="P-loop_NTPase"/>
</dbReference>
<dbReference type="PROSITE" id="PS50893">
    <property type="entry name" value="ABC_TRANSPORTER_2"/>
    <property type="match status" value="2"/>
</dbReference>
<dbReference type="PANTHER" id="PTHR24223">
    <property type="entry name" value="ATP-BINDING CASSETTE SUB-FAMILY C"/>
    <property type="match status" value="1"/>
</dbReference>
<dbReference type="Pfam" id="PF00664">
    <property type="entry name" value="ABC_membrane"/>
    <property type="match status" value="2"/>
</dbReference>
<dbReference type="InterPro" id="IPR044746">
    <property type="entry name" value="ABCC_6TM_D1"/>
</dbReference>
<dbReference type="InterPro" id="IPR044726">
    <property type="entry name" value="ABCC_6TM_D2"/>
</dbReference>
<evidence type="ECO:0000256" key="5">
    <source>
        <dbReference type="ARBA" id="ARBA00022840"/>
    </source>
</evidence>
<keyword evidence="6 8" id="KW-1133">Transmembrane helix</keyword>
<feature type="transmembrane region" description="Helical" evidence="8">
    <location>
        <begin position="232"/>
        <end position="249"/>
    </location>
</feature>
<name>A0ABM5KKM8_DIAVI</name>
<dbReference type="CDD" id="cd18580">
    <property type="entry name" value="ABC_6TM_ABCC_D2"/>
    <property type="match status" value="1"/>
</dbReference>
<dbReference type="SMART" id="SM00382">
    <property type="entry name" value="AAA"/>
    <property type="match status" value="2"/>
</dbReference>
<keyword evidence="7 8" id="KW-0472">Membrane</keyword>
<sequence>MDVATETKEISPEYEACLLSRIFFLWTIPFFRKILNGTLKLSYFAVNAEDDAKILLKQLEEKWAAEVKRSKENKEKPNLKKVVMGIFRKQLAIIYTFTGVNFVILRVITCVLLTILNRTFTEEYRFRERIMLGGMVVVLVVINYYSDYIFHYQLRKIAIRMKAGLSSLIYNKLLVLHLQSMEEATVGKIINILADDLDRIVQYTTYLGYLILTPLQILTLYASMWYLLGTAAFSGALFFTILLPIMVLGSKISSVYRLKASKIADSRVNMMKEIISGIKAIKMYVWELSFTKIINDYRKEELRNITKYLLFQIGYYHFAVLKLASAISVLTMLYVNGILFPEIIFSCIQFLVILKKGVLAFMPQAMLLQFEITNVFVRISELLLMNEVDIDSKINADVSGIQLDQIKASWSTKSSFVISSNNINIPSRSLTVIIGPVGSGKSTLLQLLLGELKLSSGNIQMNGSVSYSGQESWLFTSSLKNNILFGNDYDYNKYQQVVSACSLLPDFDQLRNGDLSCVGEQGVLLSGGQKARINLARAVYRDADIYLLDDPLSAVDSEVGKRIFDECVKSYLRDKTRLLVTHHLQYLQEADQIIIVDKGNLESFDSLSEIKFKKPEIFEWIQKLNKADETKETTVTSKLNLKDESDQKLNYVCNENRTKITPRRALFEYIKSGSCIIPLFLTVFSAQLLLGLTDYWLLYWTKQSYSTHAESKNVTENSNVHHMRDIQWTTEFNTNFTIYCSIVSSAFLMLILSNILLTKFFNTASKNMYKNMYKAVISAPLSFFYTHPSGRILNRFSSDTTAVDVRFADNLKDISQVYFMGIGSIILVIVSDYYMSFFVLIVFIYAKLLKWYQYIGSELKHLEITAKSPIYTYINNTLSGITTIRATKNQEKLQKEFIILLNNHTSVLRLNVLCGAAFSVIVDTVCAFFLFGVIFALILLNEYDHKITPGVAGLAILQVFQLMGALQFATQKSLDFVQYLMSIERMIEFSKIEPEEFSETKKNGVYNFQPGYSGAEVVFKNVSMFYNKGSLVLNGINVSIASGEKVGVVGRTGAGKSSLINVLLRLSEFSGSVQINGVDTKTMPLEILRKRVSIIPQDPVLFTNTVRYNLDPFGEFTDDNLWTVIKQVELKDCITSLDSVVTSGGNNFSTGEKQLICLARAILRKNELAILDEATANVDQRTDELIQRTLKMRFANFTLITIAHRLQTIMQTDKVLLMDNGYLVECDHPYRLILKRGKFYDLVQQTGDATAAHLEDMAYKHFTQHHS</sequence>
<feature type="transmembrane region" description="Helical" evidence="8">
    <location>
        <begin position="669"/>
        <end position="690"/>
    </location>
</feature>
<evidence type="ECO:0000259" key="10">
    <source>
        <dbReference type="PROSITE" id="PS50929"/>
    </source>
</evidence>
<evidence type="ECO:0000313" key="12">
    <source>
        <dbReference type="Proteomes" id="UP001652700"/>
    </source>
</evidence>
<dbReference type="Proteomes" id="UP001652700">
    <property type="component" value="Unplaced"/>
</dbReference>
<protein>
    <recommendedName>
        <fullName evidence="13">Multidrug resistance-associated protein 4-like</fullName>
    </recommendedName>
</protein>
<dbReference type="PROSITE" id="PS50929">
    <property type="entry name" value="ABC_TM1F"/>
    <property type="match status" value="2"/>
</dbReference>
<dbReference type="EnsemblMetazoa" id="XM_050654798.1">
    <property type="protein sequence ID" value="XP_050510755.1"/>
    <property type="gene ID" value="LOC126887347"/>
</dbReference>
<accession>A0ABM5KKM8</accession>
<evidence type="ECO:0000259" key="9">
    <source>
        <dbReference type="PROSITE" id="PS50893"/>
    </source>
</evidence>
<reference evidence="11" key="1">
    <citation type="submission" date="2025-05" db="UniProtKB">
        <authorList>
            <consortium name="EnsemblMetazoa"/>
        </authorList>
    </citation>
    <scope>IDENTIFICATION</scope>
</reference>
<dbReference type="InterPro" id="IPR036640">
    <property type="entry name" value="ABC1_TM_sf"/>
</dbReference>
<comment type="subcellular location">
    <subcellularLocation>
        <location evidence="1">Membrane</location>
        <topology evidence="1">Multi-pass membrane protein</topology>
    </subcellularLocation>
</comment>
<feature type="transmembrane region" description="Helical" evidence="8">
    <location>
        <begin position="910"/>
        <end position="939"/>
    </location>
</feature>
<dbReference type="InterPro" id="IPR017871">
    <property type="entry name" value="ABC_transporter-like_CS"/>
</dbReference>
<dbReference type="InterPro" id="IPR003439">
    <property type="entry name" value="ABC_transporter-like_ATP-bd"/>
</dbReference>
<feature type="transmembrane region" description="Helical" evidence="8">
    <location>
        <begin position="333"/>
        <end position="354"/>
    </location>
</feature>
<feature type="domain" description="ABC transmembrane type-1" evidence="10">
    <location>
        <begin position="679"/>
        <end position="978"/>
    </location>
</feature>
<feature type="transmembrane region" description="Helical" evidence="8">
    <location>
        <begin position="817"/>
        <end position="846"/>
    </location>
</feature>
<feature type="transmembrane region" description="Helical" evidence="8">
    <location>
        <begin position="736"/>
        <end position="757"/>
    </location>
</feature>
<dbReference type="Gene3D" id="3.40.50.300">
    <property type="entry name" value="P-loop containing nucleotide triphosphate hydrolases"/>
    <property type="match status" value="2"/>
</dbReference>
<evidence type="ECO:0000256" key="2">
    <source>
        <dbReference type="ARBA" id="ARBA00022448"/>
    </source>
</evidence>
<dbReference type="RefSeq" id="XP_050510755.1">
    <property type="nucleotide sequence ID" value="XM_050654798.1"/>
</dbReference>
<evidence type="ECO:0000256" key="7">
    <source>
        <dbReference type="ARBA" id="ARBA00023136"/>
    </source>
</evidence>
<keyword evidence="3 8" id="KW-0812">Transmembrane</keyword>
<dbReference type="GeneID" id="126887347"/>
<feature type="domain" description="ABC transmembrane type-1" evidence="10">
    <location>
        <begin position="91"/>
        <end position="369"/>
    </location>
</feature>
<dbReference type="InterPro" id="IPR003593">
    <property type="entry name" value="AAA+_ATPase"/>
</dbReference>
<dbReference type="CDD" id="cd18579">
    <property type="entry name" value="ABC_6TM_ABCC_D1"/>
    <property type="match status" value="1"/>
</dbReference>
<dbReference type="InterPro" id="IPR011527">
    <property type="entry name" value="ABC1_TM_dom"/>
</dbReference>
<dbReference type="InterPro" id="IPR050173">
    <property type="entry name" value="ABC_transporter_C-like"/>
</dbReference>
<keyword evidence="12" id="KW-1185">Reference proteome</keyword>
<dbReference type="CDD" id="cd03244">
    <property type="entry name" value="ABCC_MRP_domain2"/>
    <property type="match status" value="1"/>
</dbReference>
<evidence type="ECO:0000256" key="8">
    <source>
        <dbReference type="SAM" id="Phobius"/>
    </source>
</evidence>
<evidence type="ECO:0000256" key="3">
    <source>
        <dbReference type="ARBA" id="ARBA00022692"/>
    </source>
</evidence>
<feature type="transmembrane region" description="Helical" evidence="8">
    <location>
        <begin position="206"/>
        <end position="226"/>
    </location>
</feature>
<feature type="transmembrane region" description="Helical" evidence="8">
    <location>
        <begin position="91"/>
        <end position="115"/>
    </location>
</feature>
<evidence type="ECO:0000313" key="11">
    <source>
        <dbReference type="EnsemblMetazoa" id="XP_050510755.1"/>
    </source>
</evidence>
<keyword evidence="2" id="KW-0813">Transport</keyword>
<organism evidence="11 12">
    <name type="scientific">Diabrotica virgifera virgifera</name>
    <name type="common">western corn rootworm</name>
    <dbReference type="NCBI Taxonomy" id="50390"/>
    <lineage>
        <taxon>Eukaryota</taxon>
        <taxon>Metazoa</taxon>
        <taxon>Ecdysozoa</taxon>
        <taxon>Arthropoda</taxon>
        <taxon>Hexapoda</taxon>
        <taxon>Insecta</taxon>
        <taxon>Pterygota</taxon>
        <taxon>Neoptera</taxon>
        <taxon>Endopterygota</taxon>
        <taxon>Coleoptera</taxon>
        <taxon>Polyphaga</taxon>
        <taxon>Cucujiformia</taxon>
        <taxon>Chrysomeloidea</taxon>
        <taxon>Chrysomelidae</taxon>
        <taxon>Galerucinae</taxon>
        <taxon>Diabroticina</taxon>
        <taxon>Diabroticites</taxon>
        <taxon>Diabrotica</taxon>
    </lineage>
</organism>
<feature type="transmembrane region" description="Helical" evidence="8">
    <location>
        <begin position="951"/>
        <end position="969"/>
    </location>
</feature>
<feature type="domain" description="ABC transporter" evidence="9">
    <location>
        <begin position="1017"/>
        <end position="1245"/>
    </location>
</feature>
<evidence type="ECO:0008006" key="13">
    <source>
        <dbReference type="Google" id="ProtNLM"/>
    </source>
</evidence>
<feature type="domain" description="ABC transporter" evidence="9">
    <location>
        <begin position="401"/>
        <end position="623"/>
    </location>
</feature>
<proteinExistence type="predicted"/>
<dbReference type="CDD" id="cd03250">
    <property type="entry name" value="ABCC_MRP_domain1"/>
    <property type="match status" value="1"/>
</dbReference>
<keyword evidence="5" id="KW-0067">ATP-binding</keyword>
<evidence type="ECO:0000256" key="1">
    <source>
        <dbReference type="ARBA" id="ARBA00004141"/>
    </source>
</evidence>
<dbReference type="Pfam" id="PF00005">
    <property type="entry name" value="ABC_tran"/>
    <property type="match status" value="2"/>
</dbReference>
<evidence type="ECO:0000256" key="6">
    <source>
        <dbReference type="ARBA" id="ARBA00022989"/>
    </source>
</evidence>
<feature type="transmembrane region" description="Helical" evidence="8">
    <location>
        <begin position="308"/>
        <end position="327"/>
    </location>
</feature>
<dbReference type="SUPFAM" id="SSF90123">
    <property type="entry name" value="ABC transporter transmembrane region"/>
    <property type="match status" value="2"/>
</dbReference>
<dbReference type="Gene3D" id="1.20.1560.10">
    <property type="entry name" value="ABC transporter type 1, transmembrane domain"/>
    <property type="match status" value="2"/>
</dbReference>